<dbReference type="AlphaFoldDB" id="A0A9N9EC88"/>
<gene>
    <name evidence="6" type="ORF">FCALED_LOCUS11927</name>
</gene>
<dbReference type="Gene3D" id="1.20.120.550">
    <property type="entry name" value="Membrane associated eicosanoid/glutathione metabolism-like domain"/>
    <property type="match status" value="1"/>
</dbReference>
<dbReference type="GO" id="GO:0016020">
    <property type="term" value="C:membrane"/>
    <property type="evidence" value="ECO:0007669"/>
    <property type="project" value="UniProtKB-SubCell"/>
</dbReference>
<evidence type="ECO:0000256" key="1">
    <source>
        <dbReference type="ARBA" id="ARBA00004370"/>
    </source>
</evidence>
<sequence length="144" mass="16002">MSLYALPAAVIVAYYPHFVKGYLVSKQTGKWNNISPRDNVNKAEKQMTQDVWRRAKRCESAHQNGLENFPIFAAAVIVANMSGVPVSTVNFLSTSYVITRVIYNFIYMNNESASVAGLRTLTWGVSIGISFTLYFLAARKGLSP</sequence>
<dbReference type="SUPFAM" id="SSF161084">
    <property type="entry name" value="MAPEG domain-like"/>
    <property type="match status" value="1"/>
</dbReference>
<dbReference type="InterPro" id="IPR001129">
    <property type="entry name" value="Membr-assoc_MAPEG"/>
</dbReference>
<protein>
    <submittedName>
        <fullName evidence="6">1604_t:CDS:1</fullName>
    </submittedName>
</protein>
<organism evidence="6 7">
    <name type="scientific">Funneliformis caledonium</name>
    <dbReference type="NCBI Taxonomy" id="1117310"/>
    <lineage>
        <taxon>Eukaryota</taxon>
        <taxon>Fungi</taxon>
        <taxon>Fungi incertae sedis</taxon>
        <taxon>Mucoromycota</taxon>
        <taxon>Glomeromycotina</taxon>
        <taxon>Glomeromycetes</taxon>
        <taxon>Glomerales</taxon>
        <taxon>Glomeraceae</taxon>
        <taxon>Funneliformis</taxon>
    </lineage>
</organism>
<comment type="caution">
    <text evidence="6">The sequence shown here is derived from an EMBL/GenBank/DDBJ whole genome shotgun (WGS) entry which is preliminary data.</text>
</comment>
<keyword evidence="7" id="KW-1185">Reference proteome</keyword>
<comment type="subcellular location">
    <subcellularLocation>
        <location evidence="1">Membrane</location>
    </subcellularLocation>
</comment>
<dbReference type="PANTHER" id="PTHR35371:SF1">
    <property type="entry name" value="BLR7753 PROTEIN"/>
    <property type="match status" value="1"/>
</dbReference>
<accession>A0A9N9EC88</accession>
<dbReference type="PANTHER" id="PTHR35371">
    <property type="entry name" value="INNER MEMBRANE PROTEIN"/>
    <property type="match status" value="1"/>
</dbReference>
<evidence type="ECO:0000256" key="5">
    <source>
        <dbReference type="SAM" id="Phobius"/>
    </source>
</evidence>
<evidence type="ECO:0000256" key="3">
    <source>
        <dbReference type="ARBA" id="ARBA00022989"/>
    </source>
</evidence>
<dbReference type="InterPro" id="IPR023352">
    <property type="entry name" value="MAPEG-like_dom_sf"/>
</dbReference>
<dbReference type="EMBL" id="CAJVPQ010005374">
    <property type="protein sequence ID" value="CAG8669032.1"/>
    <property type="molecule type" value="Genomic_DNA"/>
</dbReference>
<evidence type="ECO:0000313" key="7">
    <source>
        <dbReference type="Proteomes" id="UP000789570"/>
    </source>
</evidence>
<feature type="transmembrane region" description="Helical" evidence="5">
    <location>
        <begin position="118"/>
        <end position="137"/>
    </location>
</feature>
<dbReference type="OrthoDB" id="2122304at2759"/>
<keyword evidence="3 5" id="KW-1133">Transmembrane helix</keyword>
<evidence type="ECO:0000256" key="4">
    <source>
        <dbReference type="ARBA" id="ARBA00023136"/>
    </source>
</evidence>
<keyword evidence="2 5" id="KW-0812">Transmembrane</keyword>
<evidence type="ECO:0000313" key="6">
    <source>
        <dbReference type="EMBL" id="CAG8669032.1"/>
    </source>
</evidence>
<keyword evidence="4 5" id="KW-0472">Membrane</keyword>
<name>A0A9N9EC88_9GLOM</name>
<proteinExistence type="predicted"/>
<feature type="transmembrane region" description="Helical" evidence="5">
    <location>
        <begin position="71"/>
        <end position="98"/>
    </location>
</feature>
<dbReference type="Proteomes" id="UP000789570">
    <property type="component" value="Unassembled WGS sequence"/>
</dbReference>
<evidence type="ECO:0000256" key="2">
    <source>
        <dbReference type="ARBA" id="ARBA00022692"/>
    </source>
</evidence>
<reference evidence="6" key="1">
    <citation type="submission" date="2021-06" db="EMBL/GenBank/DDBJ databases">
        <authorList>
            <person name="Kallberg Y."/>
            <person name="Tangrot J."/>
            <person name="Rosling A."/>
        </authorList>
    </citation>
    <scope>NUCLEOTIDE SEQUENCE</scope>
    <source>
        <strain evidence="6">UK204</strain>
    </source>
</reference>
<dbReference type="Pfam" id="PF01124">
    <property type="entry name" value="MAPEG"/>
    <property type="match status" value="1"/>
</dbReference>